<dbReference type="InterPro" id="IPR000847">
    <property type="entry name" value="LysR_HTH_N"/>
</dbReference>
<dbReference type="PANTHER" id="PTHR30126:SF91">
    <property type="entry name" value="LYSR FAMILY TRANSCRIPTIONAL REGULATOR"/>
    <property type="match status" value="1"/>
</dbReference>
<comment type="similarity">
    <text evidence="2">Belongs to the LysR transcriptional regulatory family.</text>
</comment>
<dbReference type="PANTHER" id="PTHR30126">
    <property type="entry name" value="HTH-TYPE TRANSCRIPTIONAL REGULATOR"/>
    <property type="match status" value="1"/>
</dbReference>
<evidence type="ECO:0000313" key="7">
    <source>
        <dbReference type="EMBL" id="SHH36951.1"/>
    </source>
</evidence>
<gene>
    <name evidence="7" type="ORF">SAMN05444169_7100</name>
</gene>
<dbReference type="PROSITE" id="PS50931">
    <property type="entry name" value="HTH_LYSR"/>
    <property type="match status" value="1"/>
</dbReference>
<dbReference type="SUPFAM" id="SSF46785">
    <property type="entry name" value="Winged helix' DNA-binding domain"/>
    <property type="match status" value="1"/>
</dbReference>
<dbReference type="InterPro" id="IPR036388">
    <property type="entry name" value="WH-like_DNA-bd_sf"/>
</dbReference>
<dbReference type="EMBL" id="LT670818">
    <property type="protein sequence ID" value="SHH36951.1"/>
    <property type="molecule type" value="Genomic_DNA"/>
</dbReference>
<sequence>MLDGVTLDQFRTFVAAADEGSFSAAGRRLGRAQSVVSQTLANMEGQLGIKLFDRSGRIPVLTESGRALLADARAVTGTVDTFKARARGLAGGLEAELPVVVDVMLPTPVLTHAVAEFSLRFPDVPLRLYVEALGAVLKMVLEGTCAFGIVGTLPDVPEDVIREHLMEVQIVPVASPSHPLGLHPTPLTINDLAAHVQLVLTDRSSLSNGTEIGVVSTKPWRLADLGAKHAFLRAGMGWGGMPLHLVQTDIDAGTLVVLDVVEMPKRGAWVALSAVFKADAPPGPAGRWLIERIKARAEKE</sequence>
<evidence type="ECO:0000256" key="1">
    <source>
        <dbReference type="ARBA" id="ARBA00003502"/>
    </source>
</evidence>
<comment type="function">
    <text evidence="1">NodD regulates the expression of the nodABCFE genes which encode other nodulation proteins. NodD is also a negative regulator of its own expression. Binds flavonoids as inducers.</text>
</comment>
<dbReference type="Gene3D" id="1.10.10.10">
    <property type="entry name" value="Winged helix-like DNA-binding domain superfamily/Winged helix DNA-binding domain"/>
    <property type="match status" value="1"/>
</dbReference>
<protein>
    <submittedName>
        <fullName evidence="7">DNA-binding transcriptional regulator, LysR family</fullName>
    </submittedName>
</protein>
<evidence type="ECO:0000256" key="3">
    <source>
        <dbReference type="ARBA" id="ARBA00023015"/>
    </source>
</evidence>
<proteinExistence type="inferred from homology"/>
<evidence type="ECO:0000313" key="8">
    <source>
        <dbReference type="Proteomes" id="UP000190675"/>
    </source>
</evidence>
<dbReference type="OrthoDB" id="196624at2"/>
<keyword evidence="5" id="KW-0804">Transcription</keyword>
<dbReference type="Proteomes" id="UP000190675">
    <property type="component" value="Chromosome I"/>
</dbReference>
<name>A0A1M5SEP1_9BRAD</name>
<feature type="domain" description="HTH lysR-type" evidence="6">
    <location>
        <begin position="5"/>
        <end position="62"/>
    </location>
</feature>
<accession>A0A1M5SEP1</accession>
<dbReference type="InterPro" id="IPR005119">
    <property type="entry name" value="LysR_subst-bd"/>
</dbReference>
<dbReference type="GO" id="GO:0003700">
    <property type="term" value="F:DNA-binding transcription factor activity"/>
    <property type="evidence" value="ECO:0007669"/>
    <property type="project" value="InterPro"/>
</dbReference>
<dbReference type="Gene3D" id="3.40.190.290">
    <property type="match status" value="1"/>
</dbReference>
<dbReference type="InterPro" id="IPR036390">
    <property type="entry name" value="WH_DNA-bd_sf"/>
</dbReference>
<dbReference type="FunFam" id="1.10.10.10:FF:000001">
    <property type="entry name" value="LysR family transcriptional regulator"/>
    <property type="match status" value="1"/>
</dbReference>
<reference evidence="7 8" key="1">
    <citation type="submission" date="2016-11" db="EMBL/GenBank/DDBJ databases">
        <authorList>
            <person name="Jaros S."/>
            <person name="Januszkiewicz K."/>
            <person name="Wedrychowicz H."/>
        </authorList>
    </citation>
    <scope>NUCLEOTIDE SEQUENCE [LARGE SCALE GENOMIC DNA]</scope>
    <source>
        <strain evidence="7 8">GAS242</strain>
    </source>
</reference>
<dbReference type="SUPFAM" id="SSF53850">
    <property type="entry name" value="Periplasmic binding protein-like II"/>
    <property type="match status" value="1"/>
</dbReference>
<evidence type="ECO:0000256" key="5">
    <source>
        <dbReference type="ARBA" id="ARBA00023163"/>
    </source>
</evidence>
<dbReference type="Pfam" id="PF03466">
    <property type="entry name" value="LysR_substrate"/>
    <property type="match status" value="1"/>
</dbReference>
<dbReference type="Pfam" id="PF00126">
    <property type="entry name" value="HTH_1"/>
    <property type="match status" value="1"/>
</dbReference>
<dbReference type="GO" id="GO:0000976">
    <property type="term" value="F:transcription cis-regulatory region binding"/>
    <property type="evidence" value="ECO:0007669"/>
    <property type="project" value="TreeGrafter"/>
</dbReference>
<keyword evidence="4 7" id="KW-0238">DNA-binding</keyword>
<evidence type="ECO:0000259" key="6">
    <source>
        <dbReference type="PROSITE" id="PS50931"/>
    </source>
</evidence>
<evidence type="ECO:0000256" key="2">
    <source>
        <dbReference type="ARBA" id="ARBA00009437"/>
    </source>
</evidence>
<evidence type="ECO:0000256" key="4">
    <source>
        <dbReference type="ARBA" id="ARBA00023125"/>
    </source>
</evidence>
<dbReference type="RefSeq" id="WP_079570190.1">
    <property type="nucleotide sequence ID" value="NZ_LT670818.1"/>
</dbReference>
<dbReference type="AlphaFoldDB" id="A0A1M5SEP1"/>
<keyword evidence="3" id="KW-0805">Transcription regulation</keyword>
<organism evidence="7 8">
    <name type="scientific">Bradyrhizobium erythrophlei</name>
    <dbReference type="NCBI Taxonomy" id="1437360"/>
    <lineage>
        <taxon>Bacteria</taxon>
        <taxon>Pseudomonadati</taxon>
        <taxon>Pseudomonadota</taxon>
        <taxon>Alphaproteobacteria</taxon>
        <taxon>Hyphomicrobiales</taxon>
        <taxon>Nitrobacteraceae</taxon>
        <taxon>Bradyrhizobium</taxon>
    </lineage>
</organism>